<dbReference type="GO" id="GO:0016705">
    <property type="term" value="F:oxidoreductase activity, acting on paired donors, with incorporation or reduction of molecular oxygen"/>
    <property type="evidence" value="ECO:0007669"/>
    <property type="project" value="InterPro"/>
</dbReference>
<dbReference type="CDD" id="cd11030">
    <property type="entry name" value="CYP105-like"/>
    <property type="match status" value="1"/>
</dbReference>
<comment type="caution">
    <text evidence="9">The sequence shown here is derived from an EMBL/GenBank/DDBJ whole genome shotgun (WGS) entry which is preliminary data.</text>
</comment>
<sequence>MTEIEYPTTRESSCPFAPAATVREMTRDNPVGKVRIWDGSTPWFITRHADQRALLNDPRLSIDEKRAGYPHMTRARAASAPHHPQLITNTDPPEHTRLRRTVNAPFMVKRVEAQRPRIQEVLDDLIDDMLDGPRPADLVQAIGLPVPTLVITEILGAPYQDHELFQHTSHVLISHESTPEEAAKAGQAIGAYLSELLDRKTAEPGDDVVSEMAARVVAGEMTRPEAITMANAILIAGHETSASMISLGTLALLRNPDQLALLRDNSDDPKFVANAVEELLRYLTIVHSGIRRIADADIELHGTVIRAGDGVIFDLAAANWDDAEFPEADRLDLRRPARRHHAFGYGVHQCLGQSLARVELQVAYGTLYRRIPTLALAVPFEEVPFAMEGVAYGLKSLPVTW</sequence>
<dbReference type="PRINTS" id="PR00385">
    <property type="entry name" value="P450"/>
</dbReference>
<dbReference type="Pfam" id="PF00067">
    <property type="entry name" value="p450"/>
    <property type="match status" value="1"/>
</dbReference>
<evidence type="ECO:0000256" key="4">
    <source>
        <dbReference type="ARBA" id="ARBA00023002"/>
    </source>
</evidence>
<dbReference type="PANTHER" id="PTHR46696">
    <property type="entry name" value="P450, PUTATIVE (EUROFUNG)-RELATED"/>
    <property type="match status" value="1"/>
</dbReference>
<dbReference type="Proteomes" id="UP000677082">
    <property type="component" value="Unassembled WGS sequence"/>
</dbReference>
<dbReference type="GO" id="GO:0017000">
    <property type="term" value="P:antibiotic biosynthetic process"/>
    <property type="evidence" value="ECO:0007669"/>
    <property type="project" value="UniProtKB-ARBA"/>
</dbReference>
<dbReference type="PRINTS" id="PR00359">
    <property type="entry name" value="BP450"/>
</dbReference>
<evidence type="ECO:0000256" key="2">
    <source>
        <dbReference type="ARBA" id="ARBA00022617"/>
    </source>
</evidence>
<organism evidence="9 10">
    <name type="scientific">Paractinoplanes toevensis</name>
    <dbReference type="NCBI Taxonomy" id="571911"/>
    <lineage>
        <taxon>Bacteria</taxon>
        <taxon>Bacillati</taxon>
        <taxon>Actinomycetota</taxon>
        <taxon>Actinomycetes</taxon>
        <taxon>Micromonosporales</taxon>
        <taxon>Micromonosporaceae</taxon>
        <taxon>Paractinoplanes</taxon>
    </lineage>
</organism>
<dbReference type="InterPro" id="IPR002397">
    <property type="entry name" value="Cyt_P450_B"/>
</dbReference>
<name>A0A919W5D3_9ACTN</name>
<keyword evidence="4 7" id="KW-0560">Oxidoreductase</keyword>
<evidence type="ECO:0000313" key="10">
    <source>
        <dbReference type="Proteomes" id="UP000677082"/>
    </source>
</evidence>
<evidence type="ECO:0000256" key="1">
    <source>
        <dbReference type="ARBA" id="ARBA00010617"/>
    </source>
</evidence>
<protein>
    <submittedName>
        <fullName evidence="9">Cytochrome P450</fullName>
    </submittedName>
</protein>
<dbReference type="EMBL" id="BOQN01000059">
    <property type="protein sequence ID" value="GIM92795.1"/>
    <property type="molecule type" value="Genomic_DNA"/>
</dbReference>
<accession>A0A919W5D3</accession>
<proteinExistence type="inferred from homology"/>
<gene>
    <name evidence="9" type="ORF">Ato02nite_045880</name>
</gene>
<feature type="region of interest" description="Disordered" evidence="8">
    <location>
        <begin position="75"/>
        <end position="96"/>
    </location>
</feature>
<keyword evidence="5 7" id="KW-0408">Iron</keyword>
<evidence type="ECO:0000256" key="3">
    <source>
        <dbReference type="ARBA" id="ARBA00022723"/>
    </source>
</evidence>
<dbReference type="GO" id="GO:0004497">
    <property type="term" value="F:monooxygenase activity"/>
    <property type="evidence" value="ECO:0007669"/>
    <property type="project" value="UniProtKB-KW"/>
</dbReference>
<dbReference type="SUPFAM" id="SSF48264">
    <property type="entry name" value="Cytochrome P450"/>
    <property type="match status" value="1"/>
</dbReference>
<dbReference type="PANTHER" id="PTHR46696:SF1">
    <property type="entry name" value="CYTOCHROME P450 YJIB-RELATED"/>
    <property type="match status" value="1"/>
</dbReference>
<evidence type="ECO:0000256" key="8">
    <source>
        <dbReference type="SAM" id="MobiDB-lite"/>
    </source>
</evidence>
<keyword evidence="3 7" id="KW-0479">Metal-binding</keyword>
<dbReference type="InterPro" id="IPR017972">
    <property type="entry name" value="Cyt_P450_CS"/>
</dbReference>
<reference evidence="9 10" key="1">
    <citation type="submission" date="2021-03" db="EMBL/GenBank/DDBJ databases">
        <title>Whole genome shotgun sequence of Actinoplanes toevensis NBRC 105298.</title>
        <authorList>
            <person name="Komaki H."/>
            <person name="Tamura T."/>
        </authorList>
    </citation>
    <scope>NUCLEOTIDE SEQUENCE [LARGE SCALE GENOMIC DNA]</scope>
    <source>
        <strain evidence="9 10">NBRC 105298</strain>
    </source>
</reference>
<dbReference type="PROSITE" id="PS00086">
    <property type="entry name" value="CYTOCHROME_P450"/>
    <property type="match status" value="1"/>
</dbReference>
<dbReference type="AlphaFoldDB" id="A0A919W5D3"/>
<dbReference type="GO" id="GO:0005506">
    <property type="term" value="F:iron ion binding"/>
    <property type="evidence" value="ECO:0007669"/>
    <property type="project" value="InterPro"/>
</dbReference>
<keyword evidence="10" id="KW-1185">Reference proteome</keyword>
<keyword evidence="2 7" id="KW-0349">Heme</keyword>
<evidence type="ECO:0000256" key="6">
    <source>
        <dbReference type="ARBA" id="ARBA00023033"/>
    </source>
</evidence>
<comment type="similarity">
    <text evidence="1 7">Belongs to the cytochrome P450 family.</text>
</comment>
<dbReference type="GO" id="GO:0020037">
    <property type="term" value="F:heme binding"/>
    <property type="evidence" value="ECO:0007669"/>
    <property type="project" value="InterPro"/>
</dbReference>
<evidence type="ECO:0000256" key="5">
    <source>
        <dbReference type="ARBA" id="ARBA00023004"/>
    </source>
</evidence>
<dbReference type="FunFam" id="1.10.630.10:FF:000018">
    <property type="entry name" value="Cytochrome P450 monooxygenase"/>
    <property type="match status" value="1"/>
</dbReference>
<dbReference type="Gene3D" id="1.10.630.10">
    <property type="entry name" value="Cytochrome P450"/>
    <property type="match status" value="1"/>
</dbReference>
<dbReference type="RefSeq" id="WP_213008629.1">
    <property type="nucleotide sequence ID" value="NZ_BOQN01000059.1"/>
</dbReference>
<evidence type="ECO:0000256" key="7">
    <source>
        <dbReference type="RuleBase" id="RU000461"/>
    </source>
</evidence>
<evidence type="ECO:0000313" key="9">
    <source>
        <dbReference type="EMBL" id="GIM92795.1"/>
    </source>
</evidence>
<dbReference type="InterPro" id="IPR036396">
    <property type="entry name" value="Cyt_P450_sf"/>
</dbReference>
<dbReference type="InterPro" id="IPR001128">
    <property type="entry name" value="Cyt_P450"/>
</dbReference>
<keyword evidence="6 7" id="KW-0503">Monooxygenase</keyword>